<evidence type="ECO:0000256" key="3">
    <source>
        <dbReference type="ARBA" id="ARBA00019015"/>
    </source>
</evidence>
<protein>
    <recommendedName>
        <fullName evidence="3 5">Flagellar hook protein FlgE</fullName>
    </recommendedName>
</protein>
<keyword evidence="10" id="KW-0969">Cilium</keyword>
<evidence type="ECO:0000259" key="8">
    <source>
        <dbReference type="Pfam" id="PF07559"/>
    </source>
</evidence>
<keyword evidence="10" id="KW-0966">Cell projection</keyword>
<dbReference type="GO" id="GO:0071978">
    <property type="term" value="P:bacterial-type flagellum-dependent swarming motility"/>
    <property type="evidence" value="ECO:0007669"/>
    <property type="project" value="TreeGrafter"/>
</dbReference>
<evidence type="ECO:0000259" key="7">
    <source>
        <dbReference type="Pfam" id="PF06429"/>
    </source>
</evidence>
<feature type="domain" description="Flagellar basal-body/hook protein C-terminal" evidence="7">
    <location>
        <begin position="766"/>
        <end position="806"/>
    </location>
</feature>
<organism evidence="10 11">
    <name type="scientific">Desulfovibrio intestinalis</name>
    <dbReference type="NCBI Taxonomy" id="58621"/>
    <lineage>
        <taxon>Bacteria</taxon>
        <taxon>Pseudomonadati</taxon>
        <taxon>Thermodesulfobacteriota</taxon>
        <taxon>Desulfovibrionia</taxon>
        <taxon>Desulfovibrionales</taxon>
        <taxon>Desulfovibrionaceae</taxon>
        <taxon>Desulfovibrio</taxon>
    </lineage>
</organism>
<keyword evidence="11" id="KW-1185">Reference proteome</keyword>
<evidence type="ECO:0000313" key="11">
    <source>
        <dbReference type="Proteomes" id="UP000539075"/>
    </source>
</evidence>
<dbReference type="InterPro" id="IPR011491">
    <property type="entry name" value="FlgE_D2"/>
</dbReference>
<dbReference type="Pfam" id="PF06429">
    <property type="entry name" value="Flg_bbr_C"/>
    <property type="match status" value="1"/>
</dbReference>
<dbReference type="InterPro" id="IPR019776">
    <property type="entry name" value="Flagellar_basal_body_rod_CS"/>
</dbReference>
<dbReference type="PANTHER" id="PTHR30435">
    <property type="entry name" value="FLAGELLAR PROTEIN"/>
    <property type="match status" value="1"/>
</dbReference>
<dbReference type="Pfam" id="PF22692">
    <property type="entry name" value="LlgE_F_G_D1"/>
    <property type="match status" value="1"/>
</dbReference>
<dbReference type="InterPro" id="IPR037058">
    <property type="entry name" value="Falgellar_hook_FlgE_sf"/>
</dbReference>
<comment type="similarity">
    <text evidence="2 5">Belongs to the flagella basal body rod proteins family.</text>
</comment>
<dbReference type="InterPro" id="IPR001444">
    <property type="entry name" value="Flag_bb_rod_N"/>
</dbReference>
<dbReference type="Proteomes" id="UP000539075">
    <property type="component" value="Unassembled WGS sequence"/>
</dbReference>
<keyword evidence="4 5" id="KW-0975">Bacterial flagellum</keyword>
<evidence type="ECO:0000259" key="9">
    <source>
        <dbReference type="Pfam" id="PF22692"/>
    </source>
</evidence>
<gene>
    <name evidence="10" type="ORF">HNQ38_000518</name>
</gene>
<evidence type="ECO:0000259" key="6">
    <source>
        <dbReference type="Pfam" id="PF00460"/>
    </source>
</evidence>
<comment type="function">
    <text evidence="5">A flexible structure which links the flagellar filament to the drive apparatus in the basal body.</text>
</comment>
<dbReference type="InterPro" id="IPR010930">
    <property type="entry name" value="Flg_bb/hook_C_dom"/>
</dbReference>
<dbReference type="AlphaFoldDB" id="A0A7W8C2D4"/>
<reference evidence="10 11" key="1">
    <citation type="submission" date="2020-08" db="EMBL/GenBank/DDBJ databases">
        <title>Genomic Encyclopedia of Type Strains, Phase IV (KMG-IV): sequencing the most valuable type-strain genomes for metagenomic binning, comparative biology and taxonomic classification.</title>
        <authorList>
            <person name="Goeker M."/>
        </authorList>
    </citation>
    <scope>NUCLEOTIDE SEQUENCE [LARGE SCALE GENOMIC DNA]</scope>
    <source>
        <strain evidence="10 11">DSM 11275</strain>
    </source>
</reference>
<evidence type="ECO:0000256" key="1">
    <source>
        <dbReference type="ARBA" id="ARBA00004117"/>
    </source>
</evidence>
<dbReference type="NCBIfam" id="TIGR03506">
    <property type="entry name" value="FlgEFG_subfam"/>
    <property type="match status" value="2"/>
</dbReference>
<dbReference type="GO" id="GO:0009425">
    <property type="term" value="C:bacterial-type flagellum basal body"/>
    <property type="evidence" value="ECO:0007669"/>
    <property type="project" value="UniProtKB-SubCell"/>
</dbReference>
<feature type="domain" description="Flagellar hook protein FlgE/F/G-like D1" evidence="9">
    <location>
        <begin position="88"/>
        <end position="147"/>
    </location>
</feature>
<proteinExistence type="inferred from homology"/>
<name>A0A7W8C2D4_9BACT</name>
<dbReference type="Pfam" id="PF00460">
    <property type="entry name" value="Flg_bb_rod"/>
    <property type="match status" value="1"/>
</dbReference>
<evidence type="ECO:0000256" key="2">
    <source>
        <dbReference type="ARBA" id="ARBA00009677"/>
    </source>
</evidence>
<dbReference type="InterPro" id="IPR053967">
    <property type="entry name" value="LlgE_F_G-like_D1"/>
</dbReference>
<dbReference type="InterPro" id="IPR020013">
    <property type="entry name" value="Flagellar_FlgE/F/G"/>
</dbReference>
<feature type="domain" description="Flagellar basal body rod protein N-terminal" evidence="6">
    <location>
        <begin position="9"/>
        <end position="37"/>
    </location>
</feature>
<dbReference type="RefSeq" id="WP_183717824.1">
    <property type="nucleotide sequence ID" value="NZ_JACHGO010000001.1"/>
</dbReference>
<evidence type="ECO:0000256" key="5">
    <source>
        <dbReference type="RuleBase" id="RU362116"/>
    </source>
</evidence>
<accession>A0A7W8C2D4</accession>
<evidence type="ECO:0000313" key="10">
    <source>
        <dbReference type="EMBL" id="MBB5142455.1"/>
    </source>
</evidence>
<dbReference type="GO" id="GO:0005829">
    <property type="term" value="C:cytosol"/>
    <property type="evidence" value="ECO:0007669"/>
    <property type="project" value="TreeGrafter"/>
</dbReference>
<sequence length="809" mass="86212">MGLSASMWTSVSGLLTHGQKMNVVGNNIANVSTLGFKSQRMDFNDYLYRGIGTTSGGSQIGAGAGVYAILGDFSQGSLESTNSVTDLAIDGNGFFQVRKTNSNQMYYTRAGDFYFNKDRELQNPEGYLLQGWKVNNEKKLTFNSGATNLGNSNLSESAYVGSGTPTDIVLDSWNIVPQQTTNVTFTMGLTNDGKGDRTTSSTSPMTALFDLWDASSQPPLADTSYATQSSIDVYDEGGATHTLTVYYDQVDAKKTDTNGNTIYDIKGLPAGYTMYEYLVTIPPSEDKRSYGGEGYNAATNTWTKEPTQFYDDPTLGTNKQAGVLMSGVMIFDASGRLVNQTAYSYGATETPAANNQVAVDPAEKSSWQPTKTSSNGLPVFSANFSGQPLANSVSETVQTSLGGTPVSQVQNYITELDFGLKNIGNPAWNNPMATAVKTNSLGQPVDASDNALGMDKYGYYYIGAPNPGSYGTTTSVGGSTEQVYADTTGYYYLNGTNKVYGSASVGSPAATVEALSNGSSYYFVDATNANANCFNTTVVGGNTLPAYQDSYGYYYMSGTDQVYGSVPSGEDVLHDSSGYYYMAGGTTKTSVTSGNFTAVTATAFKPDSYTVPTDASRPVAATETANNSLASLTTMSRVSGTSSTGVPIFENVINYGTTVPTMTGVERQEYSSVANTTSYTVQNRSQDGYASGTLSNVNIDSSGVVYGIYSNGKTLPLYQIALYDFQNHQGLYREGGNLFSSTQDSGEPQLGVAGDNGFGTTRAYNIEQSNVDMTTEFVQMISTQRGFQANSKGITTVDTMLETVIGMKR</sequence>
<dbReference type="GO" id="GO:0009424">
    <property type="term" value="C:bacterial-type flagellum hook"/>
    <property type="evidence" value="ECO:0007669"/>
    <property type="project" value="TreeGrafter"/>
</dbReference>
<dbReference type="Pfam" id="PF07559">
    <property type="entry name" value="FlgE_D2"/>
    <property type="match status" value="1"/>
</dbReference>
<dbReference type="InterPro" id="IPR037925">
    <property type="entry name" value="FlgE/F/G-like"/>
</dbReference>
<dbReference type="EMBL" id="JACHGO010000001">
    <property type="protein sequence ID" value="MBB5142455.1"/>
    <property type="molecule type" value="Genomic_DNA"/>
</dbReference>
<comment type="caution">
    <text evidence="10">The sequence shown here is derived from an EMBL/GenBank/DDBJ whole genome shotgun (WGS) entry which is preliminary data.</text>
</comment>
<dbReference type="Gene3D" id="2.60.98.20">
    <property type="entry name" value="Flagellar hook protein FlgE"/>
    <property type="match status" value="1"/>
</dbReference>
<feature type="domain" description="Flagellar hook protein FlgE D2" evidence="8">
    <location>
        <begin position="216"/>
        <end position="378"/>
    </location>
</feature>
<comment type="subcellular location">
    <subcellularLocation>
        <location evidence="1 5">Bacterial flagellum basal body</location>
    </subcellularLocation>
</comment>
<dbReference type="PROSITE" id="PS00588">
    <property type="entry name" value="FLAGELLA_BB_ROD"/>
    <property type="match status" value="1"/>
</dbReference>
<keyword evidence="10" id="KW-0282">Flagellum</keyword>
<evidence type="ECO:0000256" key="4">
    <source>
        <dbReference type="ARBA" id="ARBA00023143"/>
    </source>
</evidence>
<dbReference type="PANTHER" id="PTHR30435:SF1">
    <property type="entry name" value="FLAGELLAR HOOK PROTEIN FLGE"/>
    <property type="match status" value="1"/>
</dbReference>
<dbReference type="SUPFAM" id="SSF117143">
    <property type="entry name" value="Flagellar hook protein flgE"/>
    <property type="match status" value="2"/>
</dbReference>